<feature type="transmembrane region" description="Helical" evidence="7">
    <location>
        <begin position="371"/>
        <end position="389"/>
    </location>
</feature>
<feature type="transmembrane region" description="Helical" evidence="7">
    <location>
        <begin position="68"/>
        <end position="86"/>
    </location>
</feature>
<dbReference type="PANTHER" id="PTHR30509:SF9">
    <property type="entry name" value="MULTIDRUG RESISTANCE PROTEIN MDTO"/>
    <property type="match status" value="1"/>
</dbReference>
<accession>A0A9Q3ZCP8</accession>
<evidence type="ECO:0000313" key="8">
    <source>
        <dbReference type="EMBL" id="MCE7508605.1"/>
    </source>
</evidence>
<organism evidence="8 9">
    <name type="scientific">Alloalcanivorax xenomutans</name>
    <dbReference type="NCBI Taxonomy" id="1094342"/>
    <lineage>
        <taxon>Bacteria</taxon>
        <taxon>Pseudomonadati</taxon>
        <taxon>Pseudomonadota</taxon>
        <taxon>Gammaproteobacteria</taxon>
        <taxon>Oceanospirillales</taxon>
        <taxon>Alcanivoracaceae</taxon>
        <taxon>Alloalcanivorax</taxon>
    </lineage>
</organism>
<reference evidence="8" key="1">
    <citation type="submission" date="2022-01" db="EMBL/GenBank/DDBJ databases">
        <authorList>
            <person name="Karlyshev A.V."/>
            <person name="Jaspars M."/>
        </authorList>
    </citation>
    <scope>NUCLEOTIDE SEQUENCE</scope>
    <source>
        <strain evidence="8">AGSA3-2</strain>
    </source>
</reference>
<keyword evidence="6 7" id="KW-0472">Membrane</keyword>
<feature type="transmembrane region" description="Helical" evidence="7">
    <location>
        <begin position="472"/>
        <end position="488"/>
    </location>
</feature>
<feature type="transmembrane region" description="Helical" evidence="7">
    <location>
        <begin position="19"/>
        <end position="38"/>
    </location>
</feature>
<evidence type="ECO:0000256" key="6">
    <source>
        <dbReference type="ARBA" id="ARBA00023136"/>
    </source>
</evidence>
<dbReference type="InterPro" id="IPR006726">
    <property type="entry name" value="PHBA_efflux_AaeB/fusaric-R"/>
</dbReference>
<feature type="transmembrane region" description="Helical" evidence="7">
    <location>
        <begin position="447"/>
        <end position="466"/>
    </location>
</feature>
<keyword evidence="4 7" id="KW-0812">Transmembrane</keyword>
<evidence type="ECO:0000256" key="7">
    <source>
        <dbReference type="SAM" id="Phobius"/>
    </source>
</evidence>
<dbReference type="Proteomes" id="UP001107961">
    <property type="component" value="Unassembled WGS sequence"/>
</dbReference>
<evidence type="ECO:0000256" key="2">
    <source>
        <dbReference type="ARBA" id="ARBA00022448"/>
    </source>
</evidence>
<dbReference type="GO" id="GO:0022857">
    <property type="term" value="F:transmembrane transporter activity"/>
    <property type="evidence" value="ECO:0007669"/>
    <property type="project" value="InterPro"/>
</dbReference>
<keyword evidence="9" id="KW-1185">Reference proteome</keyword>
<gene>
    <name evidence="8" type="ORF">LZG35_08145</name>
</gene>
<keyword evidence="3" id="KW-1003">Cell membrane</keyword>
<keyword evidence="2" id="KW-0813">Transport</keyword>
<dbReference type="GeneID" id="94686944"/>
<dbReference type="AlphaFoldDB" id="A0A9Q3ZCP8"/>
<dbReference type="Pfam" id="PF04632">
    <property type="entry name" value="FUSC"/>
    <property type="match status" value="1"/>
</dbReference>
<feature type="transmembrane region" description="Helical" evidence="7">
    <location>
        <begin position="419"/>
        <end position="440"/>
    </location>
</feature>
<proteinExistence type="predicted"/>
<evidence type="ECO:0000256" key="5">
    <source>
        <dbReference type="ARBA" id="ARBA00022989"/>
    </source>
</evidence>
<comment type="subcellular location">
    <subcellularLocation>
        <location evidence="1">Cell membrane</location>
        <topology evidence="1">Multi-pass membrane protein</topology>
    </subcellularLocation>
</comment>
<dbReference type="GO" id="GO:0005886">
    <property type="term" value="C:plasma membrane"/>
    <property type="evidence" value="ECO:0007669"/>
    <property type="project" value="UniProtKB-SubCell"/>
</dbReference>
<protein>
    <submittedName>
        <fullName evidence="8">FUSC family protein</fullName>
    </submittedName>
</protein>
<name>A0A9Q3ZCP8_9GAMM</name>
<keyword evidence="5 7" id="KW-1133">Transmembrane helix</keyword>
<evidence type="ECO:0000313" key="9">
    <source>
        <dbReference type="Proteomes" id="UP001107961"/>
    </source>
</evidence>
<evidence type="ECO:0000256" key="3">
    <source>
        <dbReference type="ARBA" id="ARBA00022475"/>
    </source>
</evidence>
<feature type="transmembrane region" description="Helical" evidence="7">
    <location>
        <begin position="140"/>
        <end position="165"/>
    </location>
</feature>
<evidence type="ECO:0000256" key="4">
    <source>
        <dbReference type="ARBA" id="ARBA00022692"/>
    </source>
</evidence>
<evidence type="ECO:0000256" key="1">
    <source>
        <dbReference type="ARBA" id="ARBA00004651"/>
    </source>
</evidence>
<dbReference type="RefSeq" id="WP_026949247.1">
    <property type="nucleotide sequence ID" value="NZ_CP012331.1"/>
</dbReference>
<feature type="transmembrane region" description="Helical" evidence="7">
    <location>
        <begin position="117"/>
        <end position="134"/>
    </location>
</feature>
<comment type="caution">
    <text evidence="8">The sequence shown here is derived from an EMBL/GenBank/DDBJ whole genome shotgun (WGS) entry which is preliminary data.</text>
</comment>
<feature type="transmembrane region" description="Helical" evidence="7">
    <location>
        <begin position="44"/>
        <end position="61"/>
    </location>
</feature>
<dbReference type="PANTHER" id="PTHR30509">
    <property type="entry name" value="P-HYDROXYBENZOIC ACID EFFLUX PUMP SUBUNIT-RELATED"/>
    <property type="match status" value="1"/>
</dbReference>
<dbReference type="EMBL" id="JAJVKT010000008">
    <property type="protein sequence ID" value="MCE7508605.1"/>
    <property type="molecule type" value="Genomic_DNA"/>
</dbReference>
<feature type="transmembrane region" description="Helical" evidence="7">
    <location>
        <begin position="580"/>
        <end position="601"/>
    </location>
</feature>
<sequence>MILAVPAFIRESGRKEWQFALRTFAAGMLALYLALLLGLDQPQWALMTVYIVAQPLGGMVIAKGLSRLVGTVLGAVMALLLVGGFAQQPLLFFIAIGAWLALCTYLANLLRNFRSYAFVLSGYTALIIGLPALSQPDQMFTVAVARVTEIGLGILCASAASVLVWPRSAATAYLHRCRQQLRDLIALVADTAGGRADNRTLQQRRRELIASGMALEALRENALFDSQQLRRRAGLCRRLGHEMLALISSVGPLGAYVNRYASVHQQDRLDELLRGMSELDGELDPESLRVCLSGLHDQARDLARGLRKETVGDNEQRFHALQLALEHCGELCDRLRSSVVLYAMLSDQALTQSWRSGTSRLHLDHGQALRSAGRTAIAIAAALSLWFWSAAPSDQGTLMVIQTGVVCALFSTRDDPLKAVSGFLKGASLAVVLATLYRLVLLPGTEGFAALVLWLAPVYLLAGLAMTQLPSMAMGTATVIFFPILLDLGPQQDFSALPLFNNVLGLAMGLLLPVLAFLLIWPGDDAATARTRLCRDLCRTLGRWPMSRRRPRHEMETVLYDRIARTLPRLSPESAKDGELLHGAMAAVTLGLGLLFLDALCRRGVPDPIRFTLTRLIRDTQRVLRDGDEARWRQLSADTERALRQCQQAYNKAEGEGERRRLVRAVVRLRMQINMIGNYGGFFLAGSGAGRWRGLEIAHAV</sequence>
<feature type="transmembrane region" description="Helical" evidence="7">
    <location>
        <begin position="500"/>
        <end position="521"/>
    </location>
</feature>
<feature type="transmembrane region" description="Helical" evidence="7">
    <location>
        <begin position="92"/>
        <end position="110"/>
    </location>
</feature>
<dbReference type="KEGG" id="axe:P40_11485"/>